<organism evidence="1 2">
    <name type="scientific">Nocardia transvalensis</name>
    <dbReference type="NCBI Taxonomy" id="37333"/>
    <lineage>
        <taxon>Bacteria</taxon>
        <taxon>Bacillati</taxon>
        <taxon>Actinomycetota</taxon>
        <taxon>Actinomycetes</taxon>
        <taxon>Mycobacteriales</taxon>
        <taxon>Nocardiaceae</taxon>
        <taxon>Nocardia</taxon>
    </lineage>
</organism>
<name>A0A7W9UKT2_9NOCA</name>
<proteinExistence type="predicted"/>
<evidence type="ECO:0000313" key="2">
    <source>
        <dbReference type="Proteomes" id="UP000540412"/>
    </source>
</evidence>
<sequence>MGDEQIGFDIDFDEKTQAFLDWVAPELMESRVRAFLTDTVPGIAAYSDEWWNGPLTERILHAALELFGNRDSFLSPENTDAADQFVRFYGECFVRRAGMAWTNRPEWSGAPLYTDFSPAVHDGDGGNVHSLVAVTDYLFGSDGPRMADYAITGAARDIRKARNHT</sequence>
<keyword evidence="2" id="KW-1185">Reference proteome</keyword>
<evidence type="ECO:0000313" key="1">
    <source>
        <dbReference type="EMBL" id="MBB5916816.1"/>
    </source>
</evidence>
<protein>
    <submittedName>
        <fullName evidence="1">Uncharacterized protein</fullName>
    </submittedName>
</protein>
<dbReference type="AlphaFoldDB" id="A0A7W9UKT2"/>
<comment type="caution">
    <text evidence="1">The sequence shown here is derived from an EMBL/GenBank/DDBJ whole genome shotgun (WGS) entry which is preliminary data.</text>
</comment>
<dbReference type="EMBL" id="JACHIT010000002">
    <property type="protein sequence ID" value="MBB5916816.1"/>
    <property type="molecule type" value="Genomic_DNA"/>
</dbReference>
<dbReference type="Proteomes" id="UP000540412">
    <property type="component" value="Unassembled WGS sequence"/>
</dbReference>
<accession>A0A7W9UKT2</accession>
<gene>
    <name evidence="1" type="ORF">BJY24_005728</name>
</gene>
<reference evidence="1 2" key="1">
    <citation type="submission" date="2020-08" db="EMBL/GenBank/DDBJ databases">
        <title>Sequencing the genomes of 1000 actinobacteria strains.</title>
        <authorList>
            <person name="Klenk H.-P."/>
        </authorList>
    </citation>
    <scope>NUCLEOTIDE SEQUENCE [LARGE SCALE GENOMIC DNA]</scope>
    <source>
        <strain evidence="1 2">DSM 43582</strain>
    </source>
</reference>
<dbReference type="RefSeq" id="WP_040751808.1">
    <property type="nucleotide sequence ID" value="NZ_JACHIT010000002.1"/>
</dbReference>